<evidence type="ECO:0000256" key="1">
    <source>
        <dbReference type="SAM" id="Phobius"/>
    </source>
</evidence>
<feature type="transmembrane region" description="Helical" evidence="1">
    <location>
        <begin position="17"/>
        <end position="39"/>
    </location>
</feature>
<dbReference type="AlphaFoldDB" id="A0A173LRL4"/>
<keyword evidence="1" id="KW-0812">Transmembrane</keyword>
<dbReference type="KEGG" id="dtm:BJL86_3031"/>
<dbReference type="Proteomes" id="UP000186104">
    <property type="component" value="Chromosome"/>
</dbReference>
<evidence type="ECO:0000313" key="2">
    <source>
        <dbReference type="EMBL" id="ANI93790.1"/>
    </source>
</evidence>
<dbReference type="EMBL" id="CP015961">
    <property type="protein sequence ID" value="ANI93790.1"/>
    <property type="molecule type" value="Genomic_DNA"/>
</dbReference>
<keyword evidence="3" id="KW-1185">Reference proteome</keyword>
<protein>
    <submittedName>
        <fullName evidence="2">Uncharacterized protein</fullName>
    </submittedName>
</protein>
<proteinExistence type="predicted"/>
<reference evidence="2 3" key="1">
    <citation type="submission" date="2016-06" db="EMBL/GenBank/DDBJ databases">
        <title>Complete genome sequence of a saline-alkali tolerant type strain Dietzia timorensis ID05-A0528T.</title>
        <authorList>
            <person name="Wu X."/>
        </authorList>
    </citation>
    <scope>NUCLEOTIDE SEQUENCE [LARGE SCALE GENOMIC DNA]</scope>
    <source>
        <strain evidence="2 3">ID05-A0528</strain>
    </source>
</reference>
<name>A0A173LRL4_9ACTN</name>
<keyword evidence="1" id="KW-1133">Transmembrane helix</keyword>
<organism evidence="2 3">
    <name type="scientific">Dietzia timorensis</name>
    <dbReference type="NCBI Taxonomy" id="499555"/>
    <lineage>
        <taxon>Bacteria</taxon>
        <taxon>Bacillati</taxon>
        <taxon>Actinomycetota</taxon>
        <taxon>Actinomycetes</taxon>
        <taxon>Mycobacteriales</taxon>
        <taxon>Dietziaceae</taxon>
        <taxon>Dietzia</taxon>
    </lineage>
</organism>
<dbReference type="RefSeq" id="WP_197487568.1">
    <property type="nucleotide sequence ID" value="NZ_CP015961.1"/>
</dbReference>
<dbReference type="STRING" id="499555.BJL86_3031"/>
<sequence>MYGWLWRHIPGPTPMRVLVVLATVVALFFLLMEVVYPLVEQAMPFSDVSVS</sequence>
<keyword evidence="1" id="KW-0472">Membrane</keyword>
<gene>
    <name evidence="2" type="ORF">BJL86_3031</name>
</gene>
<evidence type="ECO:0000313" key="3">
    <source>
        <dbReference type="Proteomes" id="UP000186104"/>
    </source>
</evidence>
<accession>A0A173LRL4</accession>